<feature type="non-terminal residue" evidence="1">
    <location>
        <position position="70"/>
    </location>
</feature>
<accession>A0A382UC11</accession>
<evidence type="ECO:0000313" key="1">
    <source>
        <dbReference type="EMBL" id="SVD31834.1"/>
    </source>
</evidence>
<dbReference type="AlphaFoldDB" id="A0A382UC11"/>
<gene>
    <name evidence="1" type="ORF">METZ01_LOCUS384688</name>
</gene>
<name>A0A382UC11_9ZZZZ</name>
<reference evidence="1" key="1">
    <citation type="submission" date="2018-05" db="EMBL/GenBank/DDBJ databases">
        <authorList>
            <person name="Lanie J.A."/>
            <person name="Ng W.-L."/>
            <person name="Kazmierczak K.M."/>
            <person name="Andrzejewski T.M."/>
            <person name="Davidsen T.M."/>
            <person name="Wayne K.J."/>
            <person name="Tettelin H."/>
            <person name="Glass J.I."/>
            <person name="Rusch D."/>
            <person name="Podicherti R."/>
            <person name="Tsui H.-C.T."/>
            <person name="Winkler M.E."/>
        </authorList>
    </citation>
    <scope>NUCLEOTIDE SEQUENCE</scope>
</reference>
<protein>
    <submittedName>
        <fullName evidence="1">Uncharacterized protein</fullName>
    </submittedName>
</protein>
<proteinExistence type="predicted"/>
<dbReference type="EMBL" id="UINC01143104">
    <property type="protein sequence ID" value="SVD31834.1"/>
    <property type="molecule type" value="Genomic_DNA"/>
</dbReference>
<organism evidence="1">
    <name type="scientific">marine metagenome</name>
    <dbReference type="NCBI Taxonomy" id="408172"/>
    <lineage>
        <taxon>unclassified sequences</taxon>
        <taxon>metagenomes</taxon>
        <taxon>ecological metagenomes</taxon>
    </lineage>
</organism>
<sequence>MVVSAETQAALCFHGSLLISTTRGGHENFLTNLDRCRPTIELDDVVHGILKVAFAPGACDLPDGVERLGH</sequence>